<reference evidence="2 3" key="1">
    <citation type="submission" date="2024-02" db="EMBL/GenBank/DDBJ databases">
        <title>De novo assembly and annotation of 12 fungi associated with fruit tree decline syndrome in Ontario, Canada.</title>
        <authorList>
            <person name="Sulman M."/>
            <person name="Ellouze W."/>
            <person name="Ilyukhin E."/>
        </authorList>
    </citation>
    <scope>NUCLEOTIDE SEQUENCE [LARGE SCALE GENOMIC DNA]</scope>
    <source>
        <strain evidence="2 3">M169</strain>
    </source>
</reference>
<dbReference type="Pfam" id="PF00144">
    <property type="entry name" value="Beta-lactamase"/>
    <property type="match status" value="1"/>
</dbReference>
<name>A0ABR1PII7_DIAER</name>
<sequence>MPGGNMAQTHGTYDPKFEGVFTKFKQFLESGQEVGASLTVNIDGKDVVNLWGGFASSEGTRPWNEDTIVNIYSTTKTISALAVLLLINDGQLSPYDKVSKYWPEFAVNGKQDIEIRHLLSHTSGLAVIEAPATLDELCNVELITSKLAKQAPRWEPGSASGYHSWTYGFFLGEIVRRKTGLSLTEFVSQRIAGPLDADFQIGAAEKDWPRIAELIPPPAYALAEMSNLDPESMMAKMLYPFSEPAFSATPQWRKAEIGAANGHTNSQALARIWSKALTIGDESKRLLSKDTIDLIFKEQSYGPDLCMGIPVRFGIGLGIRGNGDAIIDSWVPEGRICFWGGRGGSMVINDLDRHMTIGYAMNKMEMGTAGNTSVRAYVEEIYKALGTSPPAKETVGGHS</sequence>
<dbReference type="InterPro" id="IPR012338">
    <property type="entry name" value="Beta-lactam/transpept-like"/>
</dbReference>
<evidence type="ECO:0000259" key="1">
    <source>
        <dbReference type="Pfam" id="PF00144"/>
    </source>
</evidence>
<gene>
    <name evidence="2" type="ORF">SLS63_002876</name>
</gene>
<dbReference type="SUPFAM" id="SSF56601">
    <property type="entry name" value="beta-lactamase/transpeptidase-like"/>
    <property type="match status" value="1"/>
</dbReference>
<dbReference type="InterPro" id="IPR052907">
    <property type="entry name" value="Beta-lactamase/esterase"/>
</dbReference>
<dbReference type="PANTHER" id="PTHR43319">
    <property type="entry name" value="BETA-LACTAMASE-RELATED"/>
    <property type="match status" value="1"/>
</dbReference>
<dbReference type="EMBL" id="JAKNSF020000008">
    <property type="protein sequence ID" value="KAK7737085.1"/>
    <property type="molecule type" value="Genomic_DNA"/>
</dbReference>
<dbReference type="InterPro" id="IPR001466">
    <property type="entry name" value="Beta-lactam-related"/>
</dbReference>
<dbReference type="PANTHER" id="PTHR43319:SF3">
    <property type="entry name" value="BETA-LACTAMASE-RELATED DOMAIN-CONTAINING PROTEIN"/>
    <property type="match status" value="1"/>
</dbReference>
<organism evidence="2 3">
    <name type="scientific">Diaporthe eres</name>
    <name type="common">Phomopsis oblonga</name>
    <dbReference type="NCBI Taxonomy" id="83184"/>
    <lineage>
        <taxon>Eukaryota</taxon>
        <taxon>Fungi</taxon>
        <taxon>Dikarya</taxon>
        <taxon>Ascomycota</taxon>
        <taxon>Pezizomycotina</taxon>
        <taxon>Sordariomycetes</taxon>
        <taxon>Sordariomycetidae</taxon>
        <taxon>Diaporthales</taxon>
        <taxon>Diaporthaceae</taxon>
        <taxon>Diaporthe</taxon>
        <taxon>Diaporthe eres species complex</taxon>
    </lineage>
</organism>
<protein>
    <recommendedName>
        <fullName evidence="1">Beta-lactamase-related domain-containing protein</fullName>
    </recommendedName>
</protein>
<keyword evidence="3" id="KW-1185">Reference proteome</keyword>
<feature type="domain" description="Beta-lactamase-related" evidence="1">
    <location>
        <begin position="23"/>
        <end position="366"/>
    </location>
</feature>
<accession>A0ABR1PII7</accession>
<comment type="caution">
    <text evidence="2">The sequence shown here is derived from an EMBL/GenBank/DDBJ whole genome shotgun (WGS) entry which is preliminary data.</text>
</comment>
<evidence type="ECO:0000313" key="3">
    <source>
        <dbReference type="Proteomes" id="UP001430848"/>
    </source>
</evidence>
<proteinExistence type="predicted"/>
<dbReference type="Proteomes" id="UP001430848">
    <property type="component" value="Unassembled WGS sequence"/>
</dbReference>
<dbReference type="Gene3D" id="3.40.710.10">
    <property type="entry name" value="DD-peptidase/beta-lactamase superfamily"/>
    <property type="match status" value="1"/>
</dbReference>
<evidence type="ECO:0000313" key="2">
    <source>
        <dbReference type="EMBL" id="KAK7737085.1"/>
    </source>
</evidence>